<proteinExistence type="predicted"/>
<feature type="transmembrane region" description="Helical" evidence="1">
    <location>
        <begin position="14"/>
        <end position="34"/>
    </location>
</feature>
<evidence type="ECO:0000313" key="2">
    <source>
        <dbReference type="EMBL" id="MBA4670912.1"/>
    </source>
</evidence>
<accession>A0A7C9AKQ6</accession>
<protein>
    <submittedName>
        <fullName evidence="2">Uncharacterized protein</fullName>
    </submittedName>
</protein>
<keyword evidence="1" id="KW-0812">Transmembrane</keyword>
<feature type="transmembrane region" description="Helical" evidence="1">
    <location>
        <begin position="41"/>
        <end position="64"/>
    </location>
</feature>
<evidence type="ECO:0000256" key="1">
    <source>
        <dbReference type="SAM" id="Phobius"/>
    </source>
</evidence>
<keyword evidence="1" id="KW-0472">Membrane</keyword>
<dbReference type="AlphaFoldDB" id="A0A7C9AKQ6"/>
<keyword evidence="1" id="KW-1133">Transmembrane helix</keyword>
<reference evidence="2" key="1">
    <citation type="journal article" date="2013" name="J. Plant Res.">
        <title>Effect of fungi and light on seed germination of three Opuntia species from semiarid lands of central Mexico.</title>
        <authorList>
            <person name="Delgado-Sanchez P."/>
            <person name="Jimenez-Bremont J.F."/>
            <person name="Guerrero-Gonzalez Mde L."/>
            <person name="Flores J."/>
        </authorList>
    </citation>
    <scope>NUCLEOTIDE SEQUENCE</scope>
    <source>
        <tissue evidence="2">Cladode</tissue>
    </source>
</reference>
<dbReference type="EMBL" id="GISG01249038">
    <property type="protein sequence ID" value="MBA4670913.1"/>
    <property type="molecule type" value="Transcribed_RNA"/>
</dbReference>
<reference evidence="2" key="2">
    <citation type="submission" date="2020-07" db="EMBL/GenBank/DDBJ databases">
        <authorList>
            <person name="Vera ALvarez R."/>
            <person name="Arias-Moreno D.M."/>
            <person name="Jimenez-Jacinto V."/>
            <person name="Jimenez-Bremont J.F."/>
            <person name="Swaminathan K."/>
            <person name="Moose S.P."/>
            <person name="Guerrero-Gonzalez M.L."/>
            <person name="Marino-Ramirez L."/>
            <person name="Landsman D."/>
            <person name="Rodriguez-Kessler M."/>
            <person name="Delgado-Sanchez P."/>
        </authorList>
    </citation>
    <scope>NUCLEOTIDE SEQUENCE</scope>
    <source>
        <tissue evidence="2">Cladode</tissue>
    </source>
</reference>
<dbReference type="EMBL" id="GISG01249037">
    <property type="protein sequence ID" value="MBA4670912.1"/>
    <property type="molecule type" value="Transcribed_RNA"/>
</dbReference>
<organism evidence="2">
    <name type="scientific">Opuntia streptacantha</name>
    <name type="common">Prickly pear cactus</name>
    <name type="synonym">Opuntia cardona</name>
    <dbReference type="NCBI Taxonomy" id="393608"/>
    <lineage>
        <taxon>Eukaryota</taxon>
        <taxon>Viridiplantae</taxon>
        <taxon>Streptophyta</taxon>
        <taxon>Embryophyta</taxon>
        <taxon>Tracheophyta</taxon>
        <taxon>Spermatophyta</taxon>
        <taxon>Magnoliopsida</taxon>
        <taxon>eudicotyledons</taxon>
        <taxon>Gunneridae</taxon>
        <taxon>Pentapetalae</taxon>
        <taxon>Caryophyllales</taxon>
        <taxon>Cactineae</taxon>
        <taxon>Cactaceae</taxon>
        <taxon>Opuntioideae</taxon>
        <taxon>Opuntia</taxon>
    </lineage>
</organism>
<feature type="transmembrane region" description="Helical" evidence="1">
    <location>
        <begin position="70"/>
        <end position="88"/>
    </location>
</feature>
<sequence>MAVLTAGLAAAPTWGGGGSGFCLLLLCFSWLPYFCLAQLGLCMLGLSSPLFVLLTTFLLSLMAAKKTTRVHGQLGSSMVILLSLSNLLRIRVFGRMRVQLGQWQTQ</sequence>
<name>A0A7C9AKQ6_OPUST</name>